<evidence type="ECO:0000256" key="2">
    <source>
        <dbReference type="ARBA" id="ARBA00023186"/>
    </source>
</evidence>
<keyword evidence="2 3" id="KW-0143">Chaperone</keyword>
<dbReference type="InterPro" id="IPR020818">
    <property type="entry name" value="Chaperonin_GroES"/>
</dbReference>
<dbReference type="PROSITE" id="PS00681">
    <property type="entry name" value="CHAPERONINS_CPN10"/>
    <property type="match status" value="1"/>
</dbReference>
<dbReference type="NCBIfam" id="NF001533">
    <property type="entry name" value="PRK00364.2-4"/>
    <property type="match status" value="1"/>
</dbReference>
<reference evidence="5 6" key="1">
    <citation type="submission" date="2016-10" db="EMBL/GenBank/DDBJ databases">
        <authorList>
            <person name="de Groot N.N."/>
        </authorList>
    </citation>
    <scope>NUCLEOTIDE SEQUENCE [LARGE SCALE GENOMIC DNA]</scope>
    <source>
        <strain evidence="5 6">DSM 13760</strain>
    </source>
</reference>
<sequence>MLKPLGDRIIIEVTKEQEQTSSGFVLPSSAQEKSQTGTIIAVGEGRTLDNGTKLPVSVQVGETVLFESYAGTEVKYDGKEYLVLHEKDLVAVIG</sequence>
<dbReference type="GO" id="GO:0005737">
    <property type="term" value="C:cytoplasm"/>
    <property type="evidence" value="ECO:0007669"/>
    <property type="project" value="UniProtKB-SubCell"/>
</dbReference>
<dbReference type="EMBL" id="FOHA01000013">
    <property type="protein sequence ID" value="SER96492.1"/>
    <property type="molecule type" value="Genomic_DNA"/>
</dbReference>
<dbReference type="Gene3D" id="2.30.33.40">
    <property type="entry name" value="GroES chaperonin"/>
    <property type="match status" value="1"/>
</dbReference>
<dbReference type="PANTHER" id="PTHR10772:SF58">
    <property type="entry name" value="CO-CHAPERONIN GROES"/>
    <property type="match status" value="1"/>
</dbReference>
<dbReference type="NCBIfam" id="NF001531">
    <property type="entry name" value="PRK00364.2-2"/>
    <property type="match status" value="1"/>
</dbReference>
<dbReference type="CDD" id="cd00320">
    <property type="entry name" value="cpn10"/>
    <property type="match status" value="1"/>
</dbReference>
<dbReference type="HAMAP" id="MF_00580">
    <property type="entry name" value="CH10"/>
    <property type="match status" value="1"/>
</dbReference>
<protein>
    <recommendedName>
        <fullName evidence="3">Co-chaperonin GroES</fullName>
    </recommendedName>
    <alternativeName>
        <fullName evidence="3">10 kDa chaperonin</fullName>
    </alternativeName>
    <alternativeName>
        <fullName evidence="3">Chaperonin-10</fullName>
        <shortName evidence="3">Cpn10</shortName>
    </alternativeName>
</protein>
<dbReference type="GO" id="GO:0051087">
    <property type="term" value="F:protein-folding chaperone binding"/>
    <property type="evidence" value="ECO:0007669"/>
    <property type="project" value="TreeGrafter"/>
</dbReference>
<dbReference type="Pfam" id="PF00166">
    <property type="entry name" value="Cpn10"/>
    <property type="match status" value="1"/>
</dbReference>
<comment type="subunit">
    <text evidence="3">Heptamer of 7 subunits arranged in a ring. Interacts with the chaperonin GroEL.</text>
</comment>
<comment type="similarity">
    <text evidence="1 3 4">Belongs to the GroES chaperonin family.</text>
</comment>
<dbReference type="SMART" id="SM00883">
    <property type="entry name" value="Cpn10"/>
    <property type="match status" value="1"/>
</dbReference>
<dbReference type="PANTHER" id="PTHR10772">
    <property type="entry name" value="10 KDA HEAT SHOCK PROTEIN"/>
    <property type="match status" value="1"/>
</dbReference>
<dbReference type="GO" id="GO:0005524">
    <property type="term" value="F:ATP binding"/>
    <property type="evidence" value="ECO:0007669"/>
    <property type="project" value="InterPro"/>
</dbReference>
<dbReference type="PRINTS" id="PR00297">
    <property type="entry name" value="CHAPERONIN10"/>
</dbReference>
<dbReference type="InterPro" id="IPR018369">
    <property type="entry name" value="Chaprnonin_Cpn10_CS"/>
</dbReference>
<keyword evidence="6" id="KW-1185">Reference proteome</keyword>
<dbReference type="GO" id="GO:0044183">
    <property type="term" value="F:protein folding chaperone"/>
    <property type="evidence" value="ECO:0007669"/>
    <property type="project" value="InterPro"/>
</dbReference>
<evidence type="ECO:0000256" key="1">
    <source>
        <dbReference type="ARBA" id="ARBA00006975"/>
    </source>
</evidence>
<evidence type="ECO:0000313" key="6">
    <source>
        <dbReference type="Proteomes" id="UP000198948"/>
    </source>
</evidence>
<dbReference type="InterPro" id="IPR037124">
    <property type="entry name" value="Chaperonin_GroES_sf"/>
</dbReference>
<gene>
    <name evidence="3" type="primary">groES</name>
    <name evidence="3" type="synonym">groS</name>
    <name evidence="5" type="ORF">SAMN04488559_11367</name>
</gene>
<keyword evidence="3" id="KW-0963">Cytoplasm</keyword>
<evidence type="ECO:0000256" key="4">
    <source>
        <dbReference type="RuleBase" id="RU000535"/>
    </source>
</evidence>
<dbReference type="Proteomes" id="UP000198948">
    <property type="component" value="Unassembled WGS sequence"/>
</dbReference>
<dbReference type="AlphaFoldDB" id="A0A1H9TH20"/>
<dbReference type="STRING" id="142588.SAMN04488559_11367"/>
<dbReference type="SUPFAM" id="SSF50129">
    <property type="entry name" value="GroES-like"/>
    <property type="match status" value="1"/>
</dbReference>
<comment type="subcellular location">
    <subcellularLocation>
        <location evidence="3">Cytoplasm</location>
    </subcellularLocation>
</comment>
<name>A0A1H9TH20_9LACT</name>
<dbReference type="FunFam" id="2.30.33.40:FF:000001">
    <property type="entry name" value="10 kDa chaperonin"/>
    <property type="match status" value="1"/>
</dbReference>
<comment type="function">
    <text evidence="3 4">Together with the chaperonin GroEL, plays an essential role in assisting protein folding. The GroEL-GroES system forms a nano-cage that allows encapsulation of the non-native substrate proteins and provides a physical environment optimized to promote and accelerate protein folding. GroES binds to the apical surface of the GroEL ring, thereby capping the opening of the GroEL channel.</text>
</comment>
<evidence type="ECO:0000313" key="5">
    <source>
        <dbReference type="EMBL" id="SER96492.1"/>
    </source>
</evidence>
<evidence type="ECO:0000256" key="3">
    <source>
        <dbReference type="HAMAP-Rule" id="MF_00580"/>
    </source>
</evidence>
<dbReference type="InterPro" id="IPR011032">
    <property type="entry name" value="GroES-like_sf"/>
</dbReference>
<dbReference type="NCBIfam" id="NF001534">
    <property type="entry name" value="PRK00364.2-5"/>
    <property type="match status" value="1"/>
</dbReference>
<dbReference type="GO" id="GO:0046872">
    <property type="term" value="F:metal ion binding"/>
    <property type="evidence" value="ECO:0007669"/>
    <property type="project" value="TreeGrafter"/>
</dbReference>
<dbReference type="OrthoDB" id="9806791at2"/>
<accession>A0A1H9TH20</accession>
<dbReference type="GO" id="GO:0051082">
    <property type="term" value="F:unfolded protein binding"/>
    <property type="evidence" value="ECO:0007669"/>
    <property type="project" value="TreeGrafter"/>
</dbReference>
<proteinExistence type="inferred from homology"/>
<organism evidence="5 6">
    <name type="scientific">Isobaculum melis</name>
    <dbReference type="NCBI Taxonomy" id="142588"/>
    <lineage>
        <taxon>Bacteria</taxon>
        <taxon>Bacillati</taxon>
        <taxon>Bacillota</taxon>
        <taxon>Bacilli</taxon>
        <taxon>Lactobacillales</taxon>
        <taxon>Carnobacteriaceae</taxon>
        <taxon>Isobaculum</taxon>
    </lineage>
</organism>
<dbReference type="RefSeq" id="WP_092652995.1">
    <property type="nucleotide sequence ID" value="NZ_FOHA01000013.1"/>
</dbReference>